<dbReference type="Pfam" id="PF00825">
    <property type="entry name" value="Ribonuclease_P"/>
    <property type="match status" value="1"/>
</dbReference>
<dbReference type="SUPFAM" id="SSF54211">
    <property type="entry name" value="Ribosomal protein S5 domain 2-like"/>
    <property type="match status" value="1"/>
</dbReference>
<dbReference type="PANTHER" id="PTHR33992:SF1">
    <property type="entry name" value="RIBONUCLEASE P PROTEIN COMPONENT"/>
    <property type="match status" value="1"/>
</dbReference>
<keyword evidence="2 7" id="KW-0819">tRNA processing</keyword>
<evidence type="ECO:0000256" key="2">
    <source>
        <dbReference type="ARBA" id="ARBA00022694"/>
    </source>
</evidence>
<dbReference type="Proteomes" id="UP000520814">
    <property type="component" value="Unassembled WGS sequence"/>
</dbReference>
<proteinExistence type="inferred from homology"/>
<dbReference type="GO" id="GO:0000049">
    <property type="term" value="F:tRNA binding"/>
    <property type="evidence" value="ECO:0007669"/>
    <property type="project" value="UniProtKB-UniRule"/>
</dbReference>
<evidence type="ECO:0000256" key="1">
    <source>
        <dbReference type="ARBA" id="ARBA00002663"/>
    </source>
</evidence>
<organism evidence="9 10">
    <name type="scientific">Armatimonas rosea</name>
    <dbReference type="NCBI Taxonomy" id="685828"/>
    <lineage>
        <taxon>Bacteria</taxon>
        <taxon>Bacillati</taxon>
        <taxon>Armatimonadota</taxon>
        <taxon>Armatimonadia</taxon>
        <taxon>Armatimonadales</taxon>
        <taxon>Armatimonadaceae</taxon>
        <taxon>Armatimonas</taxon>
    </lineage>
</organism>
<dbReference type="InterPro" id="IPR000100">
    <property type="entry name" value="RNase_P"/>
</dbReference>
<evidence type="ECO:0000256" key="7">
    <source>
        <dbReference type="HAMAP-Rule" id="MF_00227"/>
    </source>
</evidence>
<keyword evidence="5 7" id="KW-0378">Hydrolase</keyword>
<dbReference type="GO" id="GO:0004526">
    <property type="term" value="F:ribonuclease P activity"/>
    <property type="evidence" value="ECO:0007669"/>
    <property type="project" value="UniProtKB-UniRule"/>
</dbReference>
<reference evidence="9 10" key="1">
    <citation type="submission" date="2020-08" db="EMBL/GenBank/DDBJ databases">
        <title>Genomic Encyclopedia of Type Strains, Phase IV (KMG-IV): sequencing the most valuable type-strain genomes for metagenomic binning, comparative biology and taxonomic classification.</title>
        <authorList>
            <person name="Goeker M."/>
        </authorList>
    </citation>
    <scope>NUCLEOTIDE SEQUENCE [LARGE SCALE GENOMIC DNA]</scope>
    <source>
        <strain evidence="9 10">DSM 23562</strain>
    </source>
</reference>
<comment type="catalytic activity">
    <reaction evidence="7">
        <text>Endonucleolytic cleavage of RNA, removing 5'-extranucleotides from tRNA precursor.</text>
        <dbReference type="EC" id="3.1.26.5"/>
    </reaction>
</comment>
<dbReference type="AlphaFoldDB" id="A0A7W9W4W9"/>
<comment type="caution">
    <text evidence="9">The sequence shown here is derived from an EMBL/GenBank/DDBJ whole genome shotgun (WGS) entry which is preliminary data.</text>
</comment>
<dbReference type="GO" id="GO:0030677">
    <property type="term" value="C:ribonuclease P complex"/>
    <property type="evidence" value="ECO:0007669"/>
    <property type="project" value="TreeGrafter"/>
</dbReference>
<dbReference type="EC" id="3.1.26.5" evidence="7 8"/>
<dbReference type="InterPro" id="IPR014721">
    <property type="entry name" value="Ribsml_uS5_D2-typ_fold_subgr"/>
</dbReference>
<comment type="function">
    <text evidence="1 7">RNaseP catalyzes the removal of the 5'-leader sequence from pre-tRNA to produce the mature 5'-terminus. It can also cleave other RNA substrates such as 4.5S RNA. The protein component plays an auxiliary but essential role in vivo by binding to the 5'-leader sequence and broadening the substrate specificity of the ribozyme.</text>
</comment>
<keyword evidence="10" id="KW-1185">Reference proteome</keyword>
<dbReference type="RefSeq" id="WP_184193694.1">
    <property type="nucleotide sequence ID" value="NZ_JACHGW010000002.1"/>
</dbReference>
<evidence type="ECO:0000313" key="10">
    <source>
        <dbReference type="Proteomes" id="UP000520814"/>
    </source>
</evidence>
<dbReference type="Gene3D" id="3.30.230.10">
    <property type="match status" value="1"/>
</dbReference>
<dbReference type="InterPro" id="IPR020568">
    <property type="entry name" value="Ribosomal_Su5_D2-typ_SF"/>
</dbReference>
<evidence type="ECO:0000313" key="9">
    <source>
        <dbReference type="EMBL" id="MBB6049849.1"/>
    </source>
</evidence>
<dbReference type="HAMAP" id="MF_00227">
    <property type="entry name" value="RNase_P"/>
    <property type="match status" value="1"/>
</dbReference>
<dbReference type="InterPro" id="IPR020539">
    <property type="entry name" value="RNase_P_CS"/>
</dbReference>
<evidence type="ECO:0000256" key="3">
    <source>
        <dbReference type="ARBA" id="ARBA00022722"/>
    </source>
</evidence>
<comment type="subunit">
    <text evidence="7">Consists of a catalytic RNA component (M1 or rnpB) and a protein subunit.</text>
</comment>
<keyword evidence="3 7" id="KW-0540">Nuclease</keyword>
<gene>
    <name evidence="7" type="primary">rnpA</name>
    <name evidence="9" type="ORF">HNQ39_001640</name>
</gene>
<dbReference type="PANTHER" id="PTHR33992">
    <property type="entry name" value="RIBONUCLEASE P PROTEIN COMPONENT"/>
    <property type="match status" value="1"/>
</dbReference>
<evidence type="ECO:0000256" key="4">
    <source>
        <dbReference type="ARBA" id="ARBA00022759"/>
    </source>
</evidence>
<name>A0A7W9W4W9_ARMRO</name>
<dbReference type="GO" id="GO:0042781">
    <property type="term" value="F:3'-tRNA processing endoribonuclease activity"/>
    <property type="evidence" value="ECO:0007669"/>
    <property type="project" value="TreeGrafter"/>
</dbReference>
<dbReference type="NCBIfam" id="TIGR00188">
    <property type="entry name" value="rnpA"/>
    <property type="match status" value="1"/>
</dbReference>
<accession>A0A7W9W4W9</accession>
<keyword evidence="6 7" id="KW-0694">RNA-binding</keyword>
<evidence type="ECO:0000256" key="8">
    <source>
        <dbReference type="NCBIfam" id="TIGR00188"/>
    </source>
</evidence>
<dbReference type="PROSITE" id="PS00648">
    <property type="entry name" value="RIBONUCLEASE_P"/>
    <property type="match status" value="1"/>
</dbReference>
<keyword evidence="4 7" id="KW-0255">Endonuclease</keyword>
<protein>
    <recommendedName>
        <fullName evidence="7 8">Ribonuclease P protein component</fullName>
        <shortName evidence="7">RNase P protein</shortName>
        <shortName evidence="7">RNaseP protein</shortName>
        <ecNumber evidence="7 8">3.1.26.5</ecNumber>
    </recommendedName>
    <alternativeName>
        <fullName evidence="7">Protein C5</fullName>
    </alternativeName>
</protein>
<dbReference type="EMBL" id="JACHGW010000002">
    <property type="protein sequence ID" value="MBB6049849.1"/>
    <property type="molecule type" value="Genomic_DNA"/>
</dbReference>
<evidence type="ECO:0000256" key="6">
    <source>
        <dbReference type="ARBA" id="ARBA00022884"/>
    </source>
</evidence>
<sequence>MLPRPQRLVRHRDFQATYQRKRRVDSPALTLYVGRRSQGTPRLGFVVSKKVAGKAHDRNLVKRRLRALSLPLLPELEHVDLVVVVRAPALTLDFAGLRATVVQLFQQAGVLKTAGDTNDGGER</sequence>
<comment type="similarity">
    <text evidence="7">Belongs to the RnpA family.</text>
</comment>
<dbReference type="GO" id="GO:0001682">
    <property type="term" value="P:tRNA 5'-leader removal"/>
    <property type="evidence" value="ECO:0007669"/>
    <property type="project" value="UniProtKB-UniRule"/>
</dbReference>
<evidence type="ECO:0000256" key="5">
    <source>
        <dbReference type="ARBA" id="ARBA00022801"/>
    </source>
</evidence>